<evidence type="ECO:0000313" key="1">
    <source>
        <dbReference type="EMBL" id="USB35597.1"/>
    </source>
</evidence>
<name>A0AAX3S3G1_9GAMM</name>
<organism evidence="2 4">
    <name type="scientific">Providencia vermicola</name>
    <dbReference type="NCBI Taxonomy" id="333965"/>
    <lineage>
        <taxon>Bacteria</taxon>
        <taxon>Pseudomonadati</taxon>
        <taxon>Pseudomonadota</taxon>
        <taxon>Gammaproteobacteria</taxon>
        <taxon>Enterobacterales</taxon>
        <taxon>Morganellaceae</taxon>
        <taxon>Providencia</taxon>
    </lineage>
</organism>
<gene>
    <name evidence="1" type="ORF">M5J11_12205</name>
    <name evidence="2" type="ORF">PG365_06955</name>
</gene>
<dbReference type="AlphaFoldDB" id="A0AAX3S3G1"/>
<proteinExistence type="predicted"/>
<evidence type="ECO:0000313" key="4">
    <source>
        <dbReference type="Proteomes" id="UP001222403"/>
    </source>
</evidence>
<dbReference type="RefSeq" id="WP_154635753.1">
    <property type="nucleotide sequence ID" value="NZ_CAXOHT010000003.1"/>
</dbReference>
<keyword evidence="3" id="KW-1185">Reference proteome</keyword>
<accession>A0AAX3S3G1</accession>
<dbReference type="EMBL" id="CP116222">
    <property type="protein sequence ID" value="WFC08103.1"/>
    <property type="molecule type" value="Genomic_DNA"/>
</dbReference>
<dbReference type="Proteomes" id="UP001222403">
    <property type="component" value="Chromosome"/>
</dbReference>
<dbReference type="EMBL" id="CP097327">
    <property type="protein sequence ID" value="USB35597.1"/>
    <property type="molecule type" value="Genomic_DNA"/>
</dbReference>
<evidence type="ECO:0000313" key="3">
    <source>
        <dbReference type="Proteomes" id="UP001057142"/>
    </source>
</evidence>
<reference evidence="1" key="1">
    <citation type="journal article" date="2022" name="Front. Microbiol.">
        <title>Identification of a novel aminoglycoside O-nucleotidyltransferase AadA33 in Providencia vermicola.</title>
        <authorList>
            <person name="Feng C."/>
            <person name="Gao M."/>
            <person name="Jiang W."/>
            <person name="Shi W."/>
            <person name="Li A."/>
            <person name="Liu S."/>
            <person name="Zhang L."/>
            <person name="Zhang X."/>
            <person name="Li Q."/>
            <person name="Lin H."/>
            <person name="Lu J."/>
            <person name="Li K."/>
            <person name="Zhang H."/>
            <person name="Hu Y."/>
            <person name="Bao Q."/>
            <person name="Lin X."/>
        </authorList>
    </citation>
    <scope>NUCLEOTIDE SEQUENCE</scope>
    <source>
        <strain evidence="1">P13</strain>
    </source>
</reference>
<dbReference type="Proteomes" id="UP001057142">
    <property type="component" value="Chromosome"/>
</dbReference>
<evidence type="ECO:0000313" key="2">
    <source>
        <dbReference type="EMBL" id="WFC08103.1"/>
    </source>
</evidence>
<reference evidence="2" key="2">
    <citation type="submission" date="2023-01" db="EMBL/GenBank/DDBJ databases">
        <title>The prevalence of carbapenem-resistant bacteria in aquaculture in China and the genetic diversity of carbapenem-resistant genes.</title>
        <authorList>
            <person name="Wen R."/>
        </authorList>
    </citation>
    <scope>NUCLEOTIDE SEQUENCE</scope>
    <source>
        <strain evidence="2">PVA41-chromosome</strain>
    </source>
</reference>
<sequence>MSNSRDRLALGIAILSLAVSAVAVYLTYSGNKSQEANFIRAVQPRISIVPQADPNNNGIGFYFYNDGPGVGYIENLIVIDKNGQKFDLSDTSEKSPSIALADIIEFNQTCLRMGYPKKGNSLAVDKMEPLIAISTPITRIDCAKYLNEMARYTKNKTYNFQVEIIYLSSYGKKYEYSFPSNITRELD</sequence>
<protein>
    <submittedName>
        <fullName evidence="2">Uncharacterized protein</fullName>
    </submittedName>
</protein>